<proteinExistence type="predicted"/>
<reference evidence="2" key="1">
    <citation type="journal article" date="2019" name="Int. J. Syst. Evol. Microbiol.">
        <title>The Global Catalogue of Microorganisms (GCM) 10K type strain sequencing project: providing services to taxonomists for standard genome sequencing and annotation.</title>
        <authorList>
            <consortium name="The Broad Institute Genomics Platform"/>
            <consortium name="The Broad Institute Genome Sequencing Center for Infectious Disease"/>
            <person name="Wu L."/>
            <person name="Ma J."/>
        </authorList>
    </citation>
    <scope>NUCLEOTIDE SEQUENCE [LARGE SCALE GENOMIC DNA]</scope>
    <source>
        <strain evidence="2">CGMCC 1.12990</strain>
    </source>
</reference>
<sequence length="171" mass="19644">MPFQPAGDDYNPQRVRTEEDIRQQLMQDPKVSEFYRLMEAGSELRFALHPPKPPVPGAKVAEYMFRVRLDEPLFVYISANAGKEADTAKLVDSACRVIHAERTNQFFDSAPDRLRYFEQVFALSLNSLIKNTYVHYFQNVGAPGRSAFEVMLVGDTTETLKQLRKRVLSQR</sequence>
<keyword evidence="2" id="KW-1185">Reference proteome</keyword>
<accession>A0ABQ1WLD9</accession>
<dbReference type="Proteomes" id="UP000601361">
    <property type="component" value="Unassembled WGS sequence"/>
</dbReference>
<gene>
    <name evidence="1" type="ORF">GCM10011378_09720</name>
</gene>
<comment type="caution">
    <text evidence="1">The sequence shown here is derived from an EMBL/GenBank/DDBJ whole genome shotgun (WGS) entry which is preliminary data.</text>
</comment>
<evidence type="ECO:0000313" key="2">
    <source>
        <dbReference type="Proteomes" id="UP000601361"/>
    </source>
</evidence>
<organism evidence="1 2">
    <name type="scientific">Hymenobacter glacieicola</name>
    <dbReference type="NCBI Taxonomy" id="1562124"/>
    <lineage>
        <taxon>Bacteria</taxon>
        <taxon>Pseudomonadati</taxon>
        <taxon>Bacteroidota</taxon>
        <taxon>Cytophagia</taxon>
        <taxon>Cytophagales</taxon>
        <taxon>Hymenobacteraceae</taxon>
        <taxon>Hymenobacter</taxon>
    </lineage>
</organism>
<name>A0ABQ1WLD9_9BACT</name>
<dbReference type="EMBL" id="BMGS01000002">
    <property type="protein sequence ID" value="GGG35512.1"/>
    <property type="molecule type" value="Genomic_DNA"/>
</dbReference>
<evidence type="ECO:0000313" key="1">
    <source>
        <dbReference type="EMBL" id="GGG35512.1"/>
    </source>
</evidence>
<protein>
    <submittedName>
        <fullName evidence="1">Uncharacterized protein</fullName>
    </submittedName>
</protein>